<sequence length="105" mass="12308">MCHCMYFLFVKYDDENVRNVWKTEDLASAMSLHQDLTIDFLNLMRSHSPDIDPSDPRSLPDCVFSLPWKGRALFPATKLRALRLREELCGISYVSILQFITNEYF</sequence>
<reference evidence="2" key="1">
    <citation type="journal article" date="2011" name="PLoS Genet.">
        <title>Genomic analysis of the necrotrophic fungal pathogens Sclerotinia sclerotiorum and Botrytis cinerea.</title>
        <authorList>
            <person name="Amselem J."/>
            <person name="Cuomo C.A."/>
            <person name="van Kan J.A."/>
            <person name="Viaud M."/>
            <person name="Benito E.P."/>
            <person name="Couloux A."/>
            <person name="Coutinho P.M."/>
            <person name="de Vries R.P."/>
            <person name="Dyer P.S."/>
            <person name="Fillinger S."/>
            <person name="Fournier E."/>
            <person name="Gout L."/>
            <person name="Hahn M."/>
            <person name="Kohn L."/>
            <person name="Lapalu N."/>
            <person name="Plummer K.M."/>
            <person name="Pradier J.M."/>
            <person name="Quevillon E."/>
            <person name="Sharon A."/>
            <person name="Simon A."/>
            <person name="ten Have A."/>
            <person name="Tudzynski B."/>
            <person name="Tudzynski P."/>
            <person name="Wincker P."/>
            <person name="Andrew M."/>
            <person name="Anthouard V."/>
            <person name="Beever R.E."/>
            <person name="Beffa R."/>
            <person name="Benoit I."/>
            <person name="Bouzid O."/>
            <person name="Brault B."/>
            <person name="Chen Z."/>
            <person name="Choquer M."/>
            <person name="Collemare J."/>
            <person name="Cotton P."/>
            <person name="Danchin E.G."/>
            <person name="Da Silva C."/>
            <person name="Gautier A."/>
            <person name="Giraud C."/>
            <person name="Giraud T."/>
            <person name="Gonzalez C."/>
            <person name="Grossetete S."/>
            <person name="Guldener U."/>
            <person name="Henrissat B."/>
            <person name="Howlett B.J."/>
            <person name="Kodira C."/>
            <person name="Kretschmer M."/>
            <person name="Lappartient A."/>
            <person name="Leroch M."/>
            <person name="Levis C."/>
            <person name="Mauceli E."/>
            <person name="Neuveglise C."/>
            <person name="Oeser B."/>
            <person name="Pearson M."/>
            <person name="Poulain J."/>
            <person name="Poussereau N."/>
            <person name="Quesneville H."/>
            <person name="Rascle C."/>
            <person name="Schumacher J."/>
            <person name="Segurens B."/>
            <person name="Sexton A."/>
            <person name="Silva E."/>
            <person name="Sirven C."/>
            <person name="Soanes D.M."/>
            <person name="Talbot N.J."/>
            <person name="Templeton M."/>
            <person name="Yandava C."/>
            <person name="Yarden O."/>
            <person name="Zeng Q."/>
            <person name="Rollins J.A."/>
            <person name="Lebrun M.H."/>
            <person name="Dickman M."/>
        </authorList>
    </citation>
    <scope>NUCLEOTIDE SEQUENCE [LARGE SCALE GENOMIC DNA]</scope>
    <source>
        <strain evidence="2">T4</strain>
    </source>
</reference>
<accession>G2Y0U5</accession>
<evidence type="ECO:0000313" key="1">
    <source>
        <dbReference type="EMBL" id="CCD46260.1"/>
    </source>
</evidence>
<dbReference type="OrthoDB" id="6359816at2759"/>
<evidence type="ECO:0000313" key="2">
    <source>
        <dbReference type="Proteomes" id="UP000008177"/>
    </source>
</evidence>
<dbReference type="EMBL" id="FQ790281">
    <property type="protein sequence ID" value="CCD46260.1"/>
    <property type="molecule type" value="Genomic_DNA"/>
</dbReference>
<dbReference type="InParanoid" id="G2Y0U5"/>
<dbReference type="Proteomes" id="UP000008177">
    <property type="component" value="Unplaced contigs"/>
</dbReference>
<organism evidence="1 2">
    <name type="scientific">Botryotinia fuckeliana (strain T4)</name>
    <name type="common">Noble rot fungus</name>
    <name type="synonym">Botrytis cinerea</name>
    <dbReference type="NCBI Taxonomy" id="999810"/>
    <lineage>
        <taxon>Eukaryota</taxon>
        <taxon>Fungi</taxon>
        <taxon>Dikarya</taxon>
        <taxon>Ascomycota</taxon>
        <taxon>Pezizomycotina</taxon>
        <taxon>Leotiomycetes</taxon>
        <taxon>Helotiales</taxon>
        <taxon>Sclerotiniaceae</taxon>
        <taxon>Botrytis</taxon>
    </lineage>
</organism>
<dbReference type="HOGENOM" id="CLU_2236189_0_0_1"/>
<dbReference type="AlphaFoldDB" id="G2Y0U5"/>
<proteinExistence type="predicted"/>
<protein>
    <submittedName>
        <fullName evidence="1">Uncharacterized protein</fullName>
    </submittedName>
</protein>
<name>G2Y0U5_BOTF4</name>
<gene>
    <name evidence="1" type="ORF">BofuT4_P118100.1</name>
</gene>